<keyword evidence="3" id="KW-0472">Membrane</keyword>
<dbReference type="Gene3D" id="2.60.40.420">
    <property type="entry name" value="Cupredoxins - blue copper proteins"/>
    <property type="match status" value="1"/>
</dbReference>
<dbReference type="GO" id="GO:0046872">
    <property type="term" value="F:metal ion binding"/>
    <property type="evidence" value="ECO:0007669"/>
    <property type="project" value="UniProtKB-KW"/>
</dbReference>
<gene>
    <name evidence="4" type="ORF">EYH45_01955</name>
</gene>
<feature type="transmembrane region" description="Helical" evidence="3">
    <location>
        <begin position="12"/>
        <end position="33"/>
    </location>
</feature>
<sequence>MDEKKMKAGPIIAVVSVVAVAAIATIFVVVPMFQPEIREIELVMVDYGFNKPGFGPTLRVKAGEVVIVKLRNDGAQTHEFMIVPDKEKSLMMMKKVVNEIDERPVSEEEKLEIYDVEHHEVMERMMRMYDFSIEPEEVNSVPSMVMVTVEPGEEVSFRLVLSTPGTYWYVCQEAGGTWPVLHQEKGMEGKLIVEAA</sequence>
<name>A0A833E9L2_CALS0</name>
<dbReference type="Proteomes" id="UP000608579">
    <property type="component" value="Unassembled WGS sequence"/>
</dbReference>
<evidence type="ECO:0000313" key="4">
    <source>
        <dbReference type="EMBL" id="HIQ29309.1"/>
    </source>
</evidence>
<dbReference type="SUPFAM" id="SSF49503">
    <property type="entry name" value="Cupredoxins"/>
    <property type="match status" value="1"/>
</dbReference>
<dbReference type="InterPro" id="IPR008972">
    <property type="entry name" value="Cupredoxin"/>
</dbReference>
<dbReference type="InterPro" id="IPR050845">
    <property type="entry name" value="Cu-binding_ET"/>
</dbReference>
<reference evidence="4" key="1">
    <citation type="journal article" date="2020" name="ISME J.">
        <title>Gammaproteobacteria mediating utilization of methyl-, sulfur- and petroleum organic compounds in deep ocean hydrothermal plumes.</title>
        <authorList>
            <person name="Zhou Z."/>
            <person name="Liu Y."/>
            <person name="Pan J."/>
            <person name="Cron B.R."/>
            <person name="Toner B.M."/>
            <person name="Anantharaman K."/>
            <person name="Breier J.A."/>
            <person name="Dick G.J."/>
            <person name="Li M."/>
        </authorList>
    </citation>
    <scope>NUCLEOTIDE SEQUENCE</scope>
    <source>
        <strain evidence="4">SZUA-1515</strain>
    </source>
</reference>
<keyword evidence="3" id="KW-0812">Transmembrane</keyword>
<accession>A0A833E9L2</accession>
<dbReference type="PANTHER" id="PTHR38439">
    <property type="entry name" value="AURACYANIN-B"/>
    <property type="match status" value="1"/>
</dbReference>
<dbReference type="PANTHER" id="PTHR38439:SF3">
    <property type="entry name" value="COPPER-RESISTANT CUPROPROTEIN COPI"/>
    <property type="match status" value="1"/>
</dbReference>
<evidence type="ECO:0000313" key="5">
    <source>
        <dbReference type="Proteomes" id="UP000608579"/>
    </source>
</evidence>
<comment type="caution">
    <text evidence="4">The sequence shown here is derived from an EMBL/GenBank/DDBJ whole genome shotgun (WGS) entry which is preliminary data.</text>
</comment>
<dbReference type="EMBL" id="DQVM01000035">
    <property type="protein sequence ID" value="HIQ29309.1"/>
    <property type="molecule type" value="Genomic_DNA"/>
</dbReference>
<keyword evidence="1" id="KW-0479">Metal-binding</keyword>
<evidence type="ECO:0000256" key="3">
    <source>
        <dbReference type="SAM" id="Phobius"/>
    </source>
</evidence>
<dbReference type="CDD" id="cd00920">
    <property type="entry name" value="Cupredoxin"/>
    <property type="match status" value="1"/>
</dbReference>
<keyword evidence="3" id="KW-1133">Transmembrane helix</keyword>
<keyword evidence="2" id="KW-0186">Copper</keyword>
<dbReference type="AlphaFoldDB" id="A0A833E9L2"/>
<protein>
    <submittedName>
        <fullName evidence="4">Uncharacterized protein</fullName>
    </submittedName>
</protein>
<evidence type="ECO:0000256" key="1">
    <source>
        <dbReference type="ARBA" id="ARBA00022723"/>
    </source>
</evidence>
<evidence type="ECO:0000256" key="2">
    <source>
        <dbReference type="ARBA" id="ARBA00023008"/>
    </source>
</evidence>
<organism evidence="4 5">
    <name type="scientific">Caldiarchaeum subterraneum</name>
    <dbReference type="NCBI Taxonomy" id="311458"/>
    <lineage>
        <taxon>Archaea</taxon>
        <taxon>Nitrososphaerota</taxon>
        <taxon>Candidatus Caldarchaeales</taxon>
        <taxon>Candidatus Caldarchaeaceae</taxon>
        <taxon>Candidatus Caldarchaeum</taxon>
    </lineage>
</organism>
<proteinExistence type="predicted"/>